<dbReference type="InterPro" id="IPR005607">
    <property type="entry name" value="BSD_dom"/>
</dbReference>
<dbReference type="PANTHER" id="PTHR31923">
    <property type="entry name" value="BSD DOMAIN-CONTAINING PROTEIN"/>
    <property type="match status" value="1"/>
</dbReference>
<dbReference type="Pfam" id="PF03909">
    <property type="entry name" value="BSD"/>
    <property type="match status" value="1"/>
</dbReference>
<dbReference type="Proteomes" id="UP000243459">
    <property type="component" value="Chromosome 1"/>
</dbReference>
<organism evidence="3 4">
    <name type="scientific">Asparagus officinalis</name>
    <name type="common">Garden asparagus</name>
    <dbReference type="NCBI Taxonomy" id="4686"/>
    <lineage>
        <taxon>Eukaryota</taxon>
        <taxon>Viridiplantae</taxon>
        <taxon>Streptophyta</taxon>
        <taxon>Embryophyta</taxon>
        <taxon>Tracheophyta</taxon>
        <taxon>Spermatophyta</taxon>
        <taxon>Magnoliopsida</taxon>
        <taxon>Liliopsida</taxon>
        <taxon>Asparagales</taxon>
        <taxon>Asparagaceae</taxon>
        <taxon>Asparagoideae</taxon>
        <taxon>Asparagus</taxon>
    </lineage>
</organism>
<dbReference type="PANTHER" id="PTHR31923:SF1">
    <property type="entry name" value="BSD DOMAIN-CONTAINING PROTEIN"/>
    <property type="match status" value="1"/>
</dbReference>
<dbReference type="SUPFAM" id="SSF140383">
    <property type="entry name" value="BSD domain-like"/>
    <property type="match status" value="1"/>
</dbReference>
<evidence type="ECO:0000256" key="1">
    <source>
        <dbReference type="SAM" id="MobiDB-lite"/>
    </source>
</evidence>
<reference evidence="4" key="1">
    <citation type="journal article" date="2017" name="Nat. Commun.">
        <title>The asparagus genome sheds light on the origin and evolution of a young Y chromosome.</title>
        <authorList>
            <person name="Harkess A."/>
            <person name="Zhou J."/>
            <person name="Xu C."/>
            <person name="Bowers J.E."/>
            <person name="Van der Hulst R."/>
            <person name="Ayyampalayam S."/>
            <person name="Mercati F."/>
            <person name="Riccardi P."/>
            <person name="McKain M.R."/>
            <person name="Kakrana A."/>
            <person name="Tang H."/>
            <person name="Ray J."/>
            <person name="Groenendijk J."/>
            <person name="Arikit S."/>
            <person name="Mathioni S.M."/>
            <person name="Nakano M."/>
            <person name="Shan H."/>
            <person name="Telgmann-Rauber A."/>
            <person name="Kanno A."/>
            <person name="Yue Z."/>
            <person name="Chen H."/>
            <person name="Li W."/>
            <person name="Chen Y."/>
            <person name="Xu X."/>
            <person name="Zhang Y."/>
            <person name="Luo S."/>
            <person name="Chen H."/>
            <person name="Gao J."/>
            <person name="Mao Z."/>
            <person name="Pires J.C."/>
            <person name="Luo M."/>
            <person name="Kudrna D."/>
            <person name="Wing R.A."/>
            <person name="Meyers B.C."/>
            <person name="Yi K."/>
            <person name="Kong H."/>
            <person name="Lavrijsen P."/>
            <person name="Sunseri F."/>
            <person name="Falavigna A."/>
            <person name="Ye Y."/>
            <person name="Leebens-Mack J.H."/>
            <person name="Chen G."/>
        </authorList>
    </citation>
    <scope>NUCLEOTIDE SEQUENCE [LARGE SCALE GENOMIC DNA]</scope>
    <source>
        <strain evidence="4">cv. DH0086</strain>
    </source>
</reference>
<evidence type="ECO:0000313" key="4">
    <source>
        <dbReference type="Proteomes" id="UP000243459"/>
    </source>
</evidence>
<dbReference type="EMBL" id="CM007381">
    <property type="protein sequence ID" value="ONK79367.1"/>
    <property type="molecule type" value="Genomic_DNA"/>
</dbReference>
<proteinExistence type="predicted"/>
<keyword evidence="4" id="KW-1185">Reference proteome</keyword>
<gene>
    <name evidence="3" type="ORF">A4U43_C01F5640</name>
</gene>
<sequence length="344" mass="38755">MRPCQARSSDDDSNMIRSFRSTEGIKSSISPPLFLISDMDFWQRARVFAEEAAKKSQEITKEAAKKSQELTKGAAKLSQEFVSETAKKSKELAVEASKKADKIKIEALKRADQIKTLAGEIEIPIPISPIKHLSSQEPATEEATEDELERFGVTDELREFVKGITISTFRDFPMEDEPEISEVPTVSNVRQDLNVWQAKHATIVLSTVKEISRFRYELCPRYMKERKFWRIYFVLVNSYVSLCEKQYMENLKVEKIDREQNDGAKKSSNAAPTPAAETKVEKLQCKTSTAEHDLDVFLLGDLGSDDEGPDEGDDGFNDDFDNIESNSGLESDEDASGNKSKQSK</sequence>
<dbReference type="Gramene" id="ONK79367">
    <property type="protein sequence ID" value="ONK79367"/>
    <property type="gene ID" value="A4U43_C01F5640"/>
</dbReference>
<dbReference type="PROSITE" id="PS50858">
    <property type="entry name" value="BSD"/>
    <property type="match status" value="1"/>
</dbReference>
<dbReference type="InterPro" id="IPR035925">
    <property type="entry name" value="BSD_dom_sf"/>
</dbReference>
<dbReference type="AlphaFoldDB" id="A0A5P1FPL1"/>
<feature type="region of interest" description="Disordered" evidence="1">
    <location>
        <begin position="260"/>
        <end position="284"/>
    </location>
</feature>
<dbReference type="OMA" id="YEMRAME"/>
<feature type="compositionally biased region" description="Acidic residues" evidence="1">
    <location>
        <begin position="303"/>
        <end position="322"/>
    </location>
</feature>
<dbReference type="Gene3D" id="1.10.3970.10">
    <property type="entry name" value="BSD domain"/>
    <property type="match status" value="1"/>
</dbReference>
<dbReference type="SMART" id="SM00751">
    <property type="entry name" value="BSD"/>
    <property type="match status" value="1"/>
</dbReference>
<feature type="region of interest" description="Disordered" evidence="1">
    <location>
        <begin position="1"/>
        <end position="21"/>
    </location>
</feature>
<feature type="domain" description="BSD" evidence="2">
    <location>
        <begin position="197"/>
        <end position="240"/>
    </location>
</feature>
<protein>
    <recommendedName>
        <fullName evidence="2">BSD domain-containing protein</fullName>
    </recommendedName>
</protein>
<evidence type="ECO:0000259" key="2">
    <source>
        <dbReference type="PROSITE" id="PS50858"/>
    </source>
</evidence>
<name>A0A5P1FPL1_ASPOF</name>
<dbReference type="OrthoDB" id="47923at2759"/>
<evidence type="ECO:0000313" key="3">
    <source>
        <dbReference type="EMBL" id="ONK79367.1"/>
    </source>
</evidence>
<feature type="region of interest" description="Disordered" evidence="1">
    <location>
        <begin position="299"/>
        <end position="344"/>
    </location>
</feature>
<accession>A0A5P1FPL1</accession>